<feature type="signal peptide" evidence="7">
    <location>
        <begin position="1"/>
        <end position="27"/>
    </location>
</feature>
<evidence type="ECO:0000256" key="7">
    <source>
        <dbReference type="SAM" id="SignalP"/>
    </source>
</evidence>
<proteinExistence type="inferred from homology"/>
<accession>A0AAE3XS69</accession>
<dbReference type="PROSITE" id="PS00137">
    <property type="entry name" value="SUBTILASE_HIS"/>
    <property type="match status" value="1"/>
</dbReference>
<dbReference type="PROSITE" id="PS51892">
    <property type="entry name" value="SUBTILASE"/>
    <property type="match status" value="1"/>
</dbReference>
<dbReference type="InterPro" id="IPR051048">
    <property type="entry name" value="Peptidase_S8/S53_subtilisin"/>
</dbReference>
<dbReference type="InterPro" id="IPR023827">
    <property type="entry name" value="Peptidase_S8_Asp-AS"/>
</dbReference>
<dbReference type="GO" id="GO:0006508">
    <property type="term" value="P:proteolysis"/>
    <property type="evidence" value="ECO:0007669"/>
    <property type="project" value="UniProtKB-KW"/>
</dbReference>
<name>A0AAE3XS69_9BACT</name>
<dbReference type="Gene3D" id="3.40.50.200">
    <property type="entry name" value="Peptidase S8/S53 domain"/>
    <property type="match status" value="2"/>
</dbReference>
<dbReference type="InterPro" id="IPR015500">
    <property type="entry name" value="Peptidase_S8_subtilisin-rel"/>
</dbReference>
<feature type="chain" id="PRO_5041976043" evidence="7">
    <location>
        <begin position="28"/>
        <end position="537"/>
    </location>
</feature>
<evidence type="ECO:0000256" key="6">
    <source>
        <dbReference type="RuleBase" id="RU003355"/>
    </source>
</evidence>
<dbReference type="InterPro" id="IPR023828">
    <property type="entry name" value="Peptidase_S8_Ser-AS"/>
</dbReference>
<protein>
    <submittedName>
        <fullName evidence="9">Subtilisin family serine protease</fullName>
    </submittedName>
</protein>
<dbReference type="PANTHER" id="PTHR43399:SF4">
    <property type="entry name" value="CELL WALL-ASSOCIATED PROTEASE"/>
    <property type="match status" value="1"/>
</dbReference>
<evidence type="ECO:0000259" key="8">
    <source>
        <dbReference type="Pfam" id="PF00082"/>
    </source>
</evidence>
<evidence type="ECO:0000256" key="5">
    <source>
        <dbReference type="PROSITE-ProRule" id="PRU01240"/>
    </source>
</evidence>
<keyword evidence="2 5" id="KW-0645">Protease</keyword>
<reference evidence="9" key="1">
    <citation type="submission" date="2023-07" db="EMBL/GenBank/DDBJ databases">
        <title>Genomic Encyclopedia of Type Strains, Phase IV (KMG-IV): sequencing the most valuable type-strain genomes for metagenomic binning, comparative biology and taxonomic classification.</title>
        <authorList>
            <person name="Goeker M."/>
        </authorList>
    </citation>
    <scope>NUCLEOTIDE SEQUENCE</scope>
    <source>
        <strain evidence="9">DSM 26174</strain>
    </source>
</reference>
<evidence type="ECO:0000256" key="3">
    <source>
        <dbReference type="ARBA" id="ARBA00022801"/>
    </source>
</evidence>
<dbReference type="RefSeq" id="WP_309942586.1">
    <property type="nucleotide sequence ID" value="NZ_AP025308.1"/>
</dbReference>
<organism evidence="9 10">
    <name type="scientific">Aureibacter tunicatorum</name>
    <dbReference type="NCBI Taxonomy" id="866807"/>
    <lineage>
        <taxon>Bacteria</taxon>
        <taxon>Pseudomonadati</taxon>
        <taxon>Bacteroidota</taxon>
        <taxon>Cytophagia</taxon>
        <taxon>Cytophagales</taxon>
        <taxon>Persicobacteraceae</taxon>
        <taxon>Aureibacter</taxon>
    </lineage>
</organism>
<evidence type="ECO:0000256" key="4">
    <source>
        <dbReference type="ARBA" id="ARBA00022825"/>
    </source>
</evidence>
<keyword evidence="10" id="KW-1185">Reference proteome</keyword>
<dbReference type="InterPro" id="IPR036852">
    <property type="entry name" value="Peptidase_S8/S53_dom_sf"/>
</dbReference>
<dbReference type="PROSITE" id="PS00136">
    <property type="entry name" value="SUBTILASE_ASP"/>
    <property type="match status" value="1"/>
</dbReference>
<feature type="active site" description="Charge relay system" evidence="5">
    <location>
        <position position="71"/>
    </location>
</feature>
<comment type="similarity">
    <text evidence="1 5 6">Belongs to the peptidase S8 family.</text>
</comment>
<dbReference type="AlphaFoldDB" id="A0AAE3XS69"/>
<keyword evidence="7" id="KW-0732">Signal</keyword>
<feature type="active site" description="Charge relay system" evidence="5">
    <location>
        <position position="286"/>
    </location>
</feature>
<comment type="caution">
    <text evidence="9">The sequence shown here is derived from an EMBL/GenBank/DDBJ whole genome shotgun (WGS) entry which is preliminary data.</text>
</comment>
<feature type="active site" description="Charge relay system" evidence="5">
    <location>
        <position position="454"/>
    </location>
</feature>
<keyword evidence="3 5" id="KW-0378">Hydrolase</keyword>
<dbReference type="PROSITE" id="PS00138">
    <property type="entry name" value="SUBTILASE_SER"/>
    <property type="match status" value="1"/>
</dbReference>
<dbReference type="Proteomes" id="UP001185092">
    <property type="component" value="Unassembled WGS sequence"/>
</dbReference>
<evidence type="ECO:0000313" key="10">
    <source>
        <dbReference type="Proteomes" id="UP001185092"/>
    </source>
</evidence>
<dbReference type="InterPro" id="IPR022398">
    <property type="entry name" value="Peptidase_S8_His-AS"/>
</dbReference>
<dbReference type="GO" id="GO:0004252">
    <property type="term" value="F:serine-type endopeptidase activity"/>
    <property type="evidence" value="ECO:0007669"/>
    <property type="project" value="UniProtKB-UniRule"/>
</dbReference>
<dbReference type="SUPFAM" id="SSF52743">
    <property type="entry name" value="Subtilisin-like"/>
    <property type="match status" value="1"/>
</dbReference>
<gene>
    <name evidence="9" type="ORF">HNQ88_004729</name>
</gene>
<keyword evidence="4 5" id="KW-0720">Serine protease</keyword>
<feature type="domain" description="Peptidase S8/S53" evidence="8">
    <location>
        <begin position="64"/>
        <end position="488"/>
    </location>
</feature>
<dbReference type="EMBL" id="JAVDQD010000010">
    <property type="protein sequence ID" value="MDR6241642.1"/>
    <property type="molecule type" value="Genomic_DNA"/>
</dbReference>
<dbReference type="Pfam" id="PF00082">
    <property type="entry name" value="Peptidase_S8"/>
    <property type="match status" value="1"/>
</dbReference>
<dbReference type="PANTHER" id="PTHR43399">
    <property type="entry name" value="SUBTILISIN-RELATED"/>
    <property type="match status" value="1"/>
</dbReference>
<dbReference type="PRINTS" id="PR00723">
    <property type="entry name" value="SUBTILISIN"/>
</dbReference>
<evidence type="ECO:0000313" key="9">
    <source>
        <dbReference type="EMBL" id="MDR6241642.1"/>
    </source>
</evidence>
<sequence>MNFLPSSLKIVKAFGALAMMASLNAYAQSSSNLDWHHKDPELDSVAGVSTIKAYDFVKGKKAEKVIVAIIDSGIDIHHEDLQGKIWVNSNEIPGNGIDDDGNGYVDDIHGWNFLGNNDGTNVVEETLVITRVYNYLKNLSESDKKELGKKHIEHLEAGEKEYLEYLAKSHIRLKKLESDLEKYISSHDLVIKAFDKEDYTDKDLISWKNLEHNEKDLQDALISLIELRDKYPSKEKVEAYIKNYQNKLSYYLNPYFDTHKIKGDISWDMKDNSYGNADVVATDNRHGTHVAGIIGANRENELGVQGIAEHVELMCLRAVPDGDERDKDIALAIRYAVDHGAKIINMSFGKKYSLNTEAVNAAIDYAHQNDVLMVKSAGNNALDNDEVLYYPLVTHDMKESAHWLVVGATKPEMDEDLVATFSNYGKKNVDVMAPGYKINSTLPDGKYGKLSGTSMATPLVAGMAAMIKSYYPTLKMSEIKEILIKTSVAQNDYKVRVPRPERDDERDLSKLKKISKSGGIVNLYEALKEADKRSANL</sequence>
<dbReference type="InterPro" id="IPR000209">
    <property type="entry name" value="Peptidase_S8/S53_dom"/>
</dbReference>
<evidence type="ECO:0000256" key="1">
    <source>
        <dbReference type="ARBA" id="ARBA00011073"/>
    </source>
</evidence>
<evidence type="ECO:0000256" key="2">
    <source>
        <dbReference type="ARBA" id="ARBA00022670"/>
    </source>
</evidence>